<protein>
    <submittedName>
        <fullName evidence="1">Uncharacterized protein</fullName>
    </submittedName>
</protein>
<organism evidence="1">
    <name type="scientific">Arion vulgaris</name>
    <dbReference type="NCBI Taxonomy" id="1028688"/>
    <lineage>
        <taxon>Eukaryota</taxon>
        <taxon>Metazoa</taxon>
        <taxon>Spiralia</taxon>
        <taxon>Lophotrochozoa</taxon>
        <taxon>Mollusca</taxon>
        <taxon>Gastropoda</taxon>
        <taxon>Heterobranchia</taxon>
        <taxon>Euthyneura</taxon>
        <taxon>Panpulmonata</taxon>
        <taxon>Eupulmonata</taxon>
        <taxon>Stylommatophora</taxon>
        <taxon>Helicina</taxon>
        <taxon>Arionoidea</taxon>
        <taxon>Arionidae</taxon>
        <taxon>Arion</taxon>
    </lineage>
</organism>
<proteinExistence type="predicted"/>
<dbReference type="AlphaFoldDB" id="A0A0B7ASH2"/>
<accession>A0A0B7ASH2</accession>
<gene>
    <name evidence="1" type="primary">ORF133978</name>
</gene>
<sequence length="56" mass="6312">MLTQSQLGNKKKLGKKDDQCVMLTTAPIKCRWSMENMGPAVTKIVLKYVVVFLVLN</sequence>
<name>A0A0B7ASH2_9EUPU</name>
<evidence type="ECO:0000313" key="1">
    <source>
        <dbReference type="EMBL" id="CEK82870.1"/>
    </source>
</evidence>
<dbReference type="EMBL" id="HACG01036005">
    <property type="protein sequence ID" value="CEK82870.1"/>
    <property type="molecule type" value="Transcribed_RNA"/>
</dbReference>
<reference evidence="1" key="1">
    <citation type="submission" date="2014-12" db="EMBL/GenBank/DDBJ databases">
        <title>Insight into the proteome of Arion vulgaris.</title>
        <authorList>
            <person name="Aradska J."/>
            <person name="Bulat T."/>
            <person name="Smidak R."/>
            <person name="Sarate P."/>
            <person name="Gangsoo J."/>
            <person name="Sialana F."/>
            <person name="Bilban M."/>
            <person name="Lubec G."/>
        </authorList>
    </citation>
    <scope>NUCLEOTIDE SEQUENCE</scope>
    <source>
        <tissue evidence="1">Skin</tissue>
    </source>
</reference>